<sequence length="118" mass="12715">MTLPSWPCSEVGLPHSLSWVPAEMSLVRDSGFPPSRPPQVCGDRMEPSDERAVGVVGEEKGGSGIWEGGGVVMYTRLCPKGLFPGTWTTPMLCCKRKHTQDSVFNPAPLSLIRTSSLG</sequence>
<reference evidence="1 2" key="1">
    <citation type="submission" date="2019-03" db="EMBL/GenBank/DDBJ databases">
        <title>First draft genome of Liparis tanakae, snailfish: a comprehensive survey of snailfish specific genes.</title>
        <authorList>
            <person name="Kim W."/>
            <person name="Song I."/>
            <person name="Jeong J.-H."/>
            <person name="Kim D."/>
            <person name="Kim S."/>
            <person name="Ryu S."/>
            <person name="Song J.Y."/>
            <person name="Lee S.K."/>
        </authorList>
    </citation>
    <scope>NUCLEOTIDE SEQUENCE [LARGE SCALE GENOMIC DNA]</scope>
    <source>
        <tissue evidence="1">Muscle</tissue>
    </source>
</reference>
<accession>A0A4Z2GRD1</accession>
<dbReference type="OrthoDB" id="26681at2759"/>
<organism evidence="1 2">
    <name type="scientific">Liparis tanakae</name>
    <name type="common">Tanaka's snailfish</name>
    <dbReference type="NCBI Taxonomy" id="230148"/>
    <lineage>
        <taxon>Eukaryota</taxon>
        <taxon>Metazoa</taxon>
        <taxon>Chordata</taxon>
        <taxon>Craniata</taxon>
        <taxon>Vertebrata</taxon>
        <taxon>Euteleostomi</taxon>
        <taxon>Actinopterygii</taxon>
        <taxon>Neopterygii</taxon>
        <taxon>Teleostei</taxon>
        <taxon>Neoteleostei</taxon>
        <taxon>Acanthomorphata</taxon>
        <taxon>Eupercaria</taxon>
        <taxon>Perciformes</taxon>
        <taxon>Cottioidei</taxon>
        <taxon>Cottales</taxon>
        <taxon>Liparidae</taxon>
        <taxon>Liparis</taxon>
    </lineage>
</organism>
<protein>
    <submittedName>
        <fullName evidence="1">Uncharacterized protein</fullName>
    </submittedName>
</protein>
<dbReference type="AlphaFoldDB" id="A0A4Z2GRD1"/>
<evidence type="ECO:0000313" key="2">
    <source>
        <dbReference type="Proteomes" id="UP000314294"/>
    </source>
</evidence>
<proteinExistence type="predicted"/>
<comment type="caution">
    <text evidence="1">The sequence shown here is derived from an EMBL/GenBank/DDBJ whole genome shotgun (WGS) entry which is preliminary data.</text>
</comment>
<name>A0A4Z2GRD1_9TELE</name>
<dbReference type="EMBL" id="SRLO01000449">
    <property type="protein sequence ID" value="TNN55675.1"/>
    <property type="molecule type" value="Genomic_DNA"/>
</dbReference>
<gene>
    <name evidence="1" type="ORF">EYF80_034110</name>
</gene>
<keyword evidence="2" id="KW-1185">Reference proteome</keyword>
<evidence type="ECO:0000313" key="1">
    <source>
        <dbReference type="EMBL" id="TNN55675.1"/>
    </source>
</evidence>
<dbReference type="Proteomes" id="UP000314294">
    <property type="component" value="Unassembled WGS sequence"/>
</dbReference>